<dbReference type="SFLD" id="SFLDG01129">
    <property type="entry name" value="C1.5:_HAD__Beta-PGM__Phosphata"/>
    <property type="match status" value="1"/>
</dbReference>
<dbReference type="SUPFAM" id="SSF56784">
    <property type="entry name" value="HAD-like"/>
    <property type="match status" value="1"/>
</dbReference>
<keyword evidence="1" id="KW-0378">Hydrolase</keyword>
<accession>A0A7I9VB66</accession>
<dbReference type="OrthoDB" id="9800058at2"/>
<dbReference type="Proteomes" id="UP000444960">
    <property type="component" value="Unassembled WGS sequence"/>
</dbReference>
<evidence type="ECO:0000313" key="1">
    <source>
        <dbReference type="EMBL" id="GEE02343.1"/>
    </source>
</evidence>
<dbReference type="InterPro" id="IPR036412">
    <property type="entry name" value="HAD-like_sf"/>
</dbReference>
<dbReference type="AlphaFoldDB" id="A0A7I9VB66"/>
<sequence length="216" mass="22380">MTFTLTARALLLDMDGTLVDSTPVVNRIWADWARAHGLDVDAVLDAAHGRQGHSVMAEFLPDRPRSENVRQDAEMLAREVAETDGIVEIPGAAVFLASLTDVPHALVTSANVPLASGRMAAAGLTVPAVAVTSEDVTESKPAPEGFLSAASILDVDPADCIVFEDSRAGVTAARAAGMRVIGVGSASSAFGPNHVVADLTGVIVTRDDDGTVTVRL</sequence>
<dbReference type="PANTHER" id="PTHR43481:SF4">
    <property type="entry name" value="GLYCEROL-1-PHOSPHATE PHOSPHOHYDROLASE 1-RELATED"/>
    <property type="match status" value="1"/>
</dbReference>
<dbReference type="EMBL" id="BJOV01000005">
    <property type="protein sequence ID" value="GEE02343.1"/>
    <property type="molecule type" value="Genomic_DNA"/>
</dbReference>
<dbReference type="InterPro" id="IPR023214">
    <property type="entry name" value="HAD_sf"/>
</dbReference>
<dbReference type="InterPro" id="IPR051806">
    <property type="entry name" value="HAD-like_SPP"/>
</dbReference>
<reference evidence="2" key="1">
    <citation type="submission" date="2019-06" db="EMBL/GenBank/DDBJ databases">
        <title>Gordonia isolated from sludge of a wastewater treatment plant.</title>
        <authorList>
            <person name="Tamura T."/>
            <person name="Aoyama K."/>
            <person name="Kang Y."/>
            <person name="Saito S."/>
            <person name="Akiyama N."/>
            <person name="Yazawa K."/>
            <person name="Gonoi T."/>
            <person name="Mikami Y."/>
        </authorList>
    </citation>
    <scope>NUCLEOTIDE SEQUENCE [LARGE SCALE GENOMIC DNA]</scope>
    <source>
        <strain evidence="2">NBRC 107696</strain>
    </source>
</reference>
<dbReference type="GO" id="GO:0050308">
    <property type="term" value="F:sugar-phosphatase activity"/>
    <property type="evidence" value="ECO:0007669"/>
    <property type="project" value="TreeGrafter"/>
</dbReference>
<evidence type="ECO:0000313" key="2">
    <source>
        <dbReference type="Proteomes" id="UP000444960"/>
    </source>
</evidence>
<protein>
    <submittedName>
        <fullName evidence="1">Hydrolase</fullName>
    </submittedName>
</protein>
<comment type="caution">
    <text evidence="1">The sequence shown here is derived from an EMBL/GenBank/DDBJ whole genome shotgun (WGS) entry which is preliminary data.</text>
</comment>
<dbReference type="Gene3D" id="3.40.50.1000">
    <property type="entry name" value="HAD superfamily/HAD-like"/>
    <property type="match status" value="1"/>
</dbReference>
<dbReference type="Gene3D" id="1.10.150.240">
    <property type="entry name" value="Putative phosphatase, domain 2"/>
    <property type="match status" value="1"/>
</dbReference>
<keyword evidence="2" id="KW-1185">Reference proteome</keyword>
<dbReference type="NCBIfam" id="TIGR01509">
    <property type="entry name" value="HAD-SF-IA-v3"/>
    <property type="match status" value="1"/>
</dbReference>
<name>A0A7I9VB66_9ACTN</name>
<dbReference type="Pfam" id="PF00702">
    <property type="entry name" value="Hydrolase"/>
    <property type="match status" value="1"/>
</dbReference>
<organism evidence="1 2">
    <name type="scientific">Gordonia spumicola</name>
    <dbReference type="NCBI Taxonomy" id="589161"/>
    <lineage>
        <taxon>Bacteria</taxon>
        <taxon>Bacillati</taxon>
        <taxon>Actinomycetota</taxon>
        <taxon>Actinomycetes</taxon>
        <taxon>Mycobacteriales</taxon>
        <taxon>Gordoniaceae</taxon>
        <taxon>Gordonia</taxon>
    </lineage>
</organism>
<proteinExistence type="predicted"/>
<dbReference type="InterPro" id="IPR023198">
    <property type="entry name" value="PGP-like_dom2"/>
</dbReference>
<dbReference type="RefSeq" id="WP_161896022.1">
    <property type="nucleotide sequence ID" value="NZ_BJOV01000005.1"/>
</dbReference>
<dbReference type="InterPro" id="IPR006439">
    <property type="entry name" value="HAD-SF_hydro_IA"/>
</dbReference>
<dbReference type="SFLD" id="SFLDS00003">
    <property type="entry name" value="Haloacid_Dehalogenase"/>
    <property type="match status" value="1"/>
</dbReference>
<gene>
    <name evidence="1" type="ORF">nbrc107696_27890</name>
</gene>
<dbReference type="PANTHER" id="PTHR43481">
    <property type="entry name" value="FRUCTOSE-1-PHOSPHATE PHOSPHATASE"/>
    <property type="match status" value="1"/>
</dbReference>